<keyword evidence="1" id="KW-0812">Transmembrane</keyword>
<keyword evidence="3" id="KW-1185">Reference proteome</keyword>
<dbReference type="InterPro" id="IPR002591">
    <property type="entry name" value="Phosphodiest/P_Trfase"/>
</dbReference>
<sequence>MAPSAAATGTRASWWGPTLRDIGEGLLAVLSSALGLGVALLVLDGAGAQSWWDILAAAVLIAIGDRLVRPLLRLLAVALGIVGALVAGLAAQILIAWVALNLVPGLTVRSWGQVLLLLVVASGVMAGARWLVGGNDSGYVLGDVLRTARSRARRRDAPGRDAPGLLIVQLDGVSREVLSHAIDAGLVPTMTRWLRLGTHRLVGWWAQVPATTPASQAGLLHGSSLQVPAFRWWDKDLDRMVVTNRPGDAALVERRLSDGHGLLVHGGAAVSTMFTGDAPTALVVISRAHGRRGFGPGSAFVRFFSSPYVLTRTLGLTLGEMVKEVYQGRQQRARGVAPRVSRRGVYVLLRAISNVLMRDLNTALVAEQLLGGTPTVFVDLVDYDEIAHHAGPVRPEALRALEGIDRVLALLAEVAEHAPRDYRIVVLSDHGQSLGETFEQVEGSPLTDVVRELMAGTARGVDATTEQSDAGEAWSPLNALLSGTGGARLADRTGPARPAGDAHALPEVAVIASGNLGMLWFPRLPGRATLDEITARWPQLVPGLLARATVGVVVVQTSDHGPVALGAKGSRLLADDVPSGPAVQGDDPLAPYGPRARPDLLRVAGLAHTGDVILISAVDDRGSVHAFEGLVGSHGGLGGAQNDAFLLYPASWAIDETLPGEDIGDQALIGAEAVYAQLVHWQRDLGLRP</sequence>
<name>A0A4Q5N2M8_9MICO</name>
<dbReference type="InterPro" id="IPR017850">
    <property type="entry name" value="Alkaline_phosphatase_core_sf"/>
</dbReference>
<dbReference type="Pfam" id="PF01663">
    <property type="entry name" value="Phosphodiest"/>
    <property type="match status" value="1"/>
</dbReference>
<keyword evidence="1" id="KW-0472">Membrane</keyword>
<evidence type="ECO:0000313" key="3">
    <source>
        <dbReference type="Proteomes" id="UP000293764"/>
    </source>
</evidence>
<keyword evidence="1" id="KW-1133">Transmembrane helix</keyword>
<dbReference type="Proteomes" id="UP000293764">
    <property type="component" value="Unassembled WGS sequence"/>
</dbReference>
<reference evidence="2 3" key="1">
    <citation type="submission" date="2019-01" db="EMBL/GenBank/DDBJ databases">
        <title>Novel species of Cellulomonas.</title>
        <authorList>
            <person name="Liu Q."/>
            <person name="Xin Y.-H."/>
        </authorList>
    </citation>
    <scope>NUCLEOTIDE SEQUENCE [LARGE SCALE GENOMIC DNA]</scope>
    <source>
        <strain evidence="2 3">HLT2-17</strain>
    </source>
</reference>
<dbReference type="RefSeq" id="WP_130101182.1">
    <property type="nucleotide sequence ID" value="NZ_SDWW01000005.1"/>
</dbReference>
<evidence type="ECO:0000313" key="2">
    <source>
        <dbReference type="EMBL" id="RYV52442.1"/>
    </source>
</evidence>
<dbReference type="SUPFAM" id="SSF53649">
    <property type="entry name" value="Alkaline phosphatase-like"/>
    <property type="match status" value="1"/>
</dbReference>
<feature type="transmembrane region" description="Helical" evidence="1">
    <location>
        <begin position="75"/>
        <end position="99"/>
    </location>
</feature>
<comment type="caution">
    <text evidence="2">The sequence shown here is derived from an EMBL/GenBank/DDBJ whole genome shotgun (WGS) entry which is preliminary data.</text>
</comment>
<evidence type="ECO:0000256" key="1">
    <source>
        <dbReference type="SAM" id="Phobius"/>
    </source>
</evidence>
<feature type="transmembrane region" description="Helical" evidence="1">
    <location>
        <begin position="25"/>
        <end position="43"/>
    </location>
</feature>
<proteinExistence type="predicted"/>
<protein>
    <submittedName>
        <fullName evidence="2">Phosphodiesterase</fullName>
    </submittedName>
</protein>
<gene>
    <name evidence="2" type="ORF">EUA98_02990</name>
</gene>
<dbReference type="OrthoDB" id="5404822at2"/>
<dbReference type="AlphaFoldDB" id="A0A4Q5N2M8"/>
<feature type="transmembrane region" description="Helical" evidence="1">
    <location>
        <begin position="111"/>
        <end position="132"/>
    </location>
</feature>
<accession>A0A4Q5N2M8</accession>
<dbReference type="EMBL" id="SDWW01000005">
    <property type="protein sequence ID" value="RYV52442.1"/>
    <property type="molecule type" value="Genomic_DNA"/>
</dbReference>
<dbReference type="Gene3D" id="3.40.720.10">
    <property type="entry name" value="Alkaline Phosphatase, subunit A"/>
    <property type="match status" value="1"/>
</dbReference>
<organism evidence="2 3">
    <name type="scientific">Pengzhenrongella frigida</name>
    <dbReference type="NCBI Taxonomy" id="1259133"/>
    <lineage>
        <taxon>Bacteria</taxon>
        <taxon>Bacillati</taxon>
        <taxon>Actinomycetota</taxon>
        <taxon>Actinomycetes</taxon>
        <taxon>Micrococcales</taxon>
        <taxon>Pengzhenrongella</taxon>
    </lineage>
</organism>